<dbReference type="InterPro" id="IPR015422">
    <property type="entry name" value="PyrdxlP-dep_Trfase_small"/>
</dbReference>
<comment type="cofactor">
    <cofactor evidence="1 7">
        <name>pyridoxal 5'-phosphate</name>
        <dbReference type="ChEBI" id="CHEBI:597326"/>
    </cofactor>
</comment>
<evidence type="ECO:0000256" key="5">
    <source>
        <dbReference type="ARBA" id="ARBA00022679"/>
    </source>
</evidence>
<dbReference type="NCBIfam" id="NF006719">
    <property type="entry name" value="PRK09257.1"/>
    <property type="match status" value="1"/>
</dbReference>
<name>A0A5Q2QBT1_9GAMM</name>
<dbReference type="Proteomes" id="UP000388235">
    <property type="component" value="Chromosome"/>
</dbReference>
<evidence type="ECO:0000259" key="8">
    <source>
        <dbReference type="Pfam" id="PF00155"/>
    </source>
</evidence>
<evidence type="ECO:0000256" key="1">
    <source>
        <dbReference type="ARBA" id="ARBA00001933"/>
    </source>
</evidence>
<dbReference type="OrthoDB" id="9766445at2"/>
<dbReference type="PROSITE" id="PS00105">
    <property type="entry name" value="AA_TRANSFER_CLASS_1"/>
    <property type="match status" value="1"/>
</dbReference>
<dbReference type="CDD" id="cd00609">
    <property type="entry name" value="AAT_like"/>
    <property type="match status" value="1"/>
</dbReference>
<dbReference type="InterPro" id="IPR004838">
    <property type="entry name" value="NHTrfase_class1_PyrdxlP-BS"/>
</dbReference>
<evidence type="ECO:0000256" key="4">
    <source>
        <dbReference type="ARBA" id="ARBA00022576"/>
    </source>
</evidence>
<evidence type="ECO:0000256" key="2">
    <source>
        <dbReference type="ARBA" id="ARBA00007441"/>
    </source>
</evidence>
<evidence type="ECO:0000256" key="6">
    <source>
        <dbReference type="ARBA" id="ARBA00022898"/>
    </source>
</evidence>
<dbReference type="GO" id="GO:0004838">
    <property type="term" value="F:L-tyrosine-2-oxoglutarate transaminase activity"/>
    <property type="evidence" value="ECO:0007669"/>
    <property type="project" value="TreeGrafter"/>
</dbReference>
<dbReference type="Pfam" id="PF00155">
    <property type="entry name" value="Aminotran_1_2"/>
    <property type="match status" value="1"/>
</dbReference>
<keyword evidence="4 7" id="KW-0032">Aminotransferase</keyword>
<keyword evidence="10" id="KW-1185">Reference proteome</keyword>
<dbReference type="GO" id="GO:0004069">
    <property type="term" value="F:L-aspartate:2-oxoglutarate aminotransferase activity"/>
    <property type="evidence" value="ECO:0007669"/>
    <property type="project" value="TreeGrafter"/>
</dbReference>
<protein>
    <recommendedName>
        <fullName evidence="7">Aminotransferase</fullName>
        <ecNumber evidence="7">2.6.1.-</ecNumber>
    </recommendedName>
</protein>
<organism evidence="9 10">
    <name type="scientific">Litorivicinus lipolyticus</name>
    <dbReference type="NCBI Taxonomy" id="418701"/>
    <lineage>
        <taxon>Bacteria</taxon>
        <taxon>Pseudomonadati</taxon>
        <taxon>Pseudomonadota</taxon>
        <taxon>Gammaproteobacteria</taxon>
        <taxon>Oceanospirillales</taxon>
        <taxon>Litorivicinaceae</taxon>
        <taxon>Litorivicinus</taxon>
    </lineage>
</organism>
<accession>A0A5Q2QBT1</accession>
<evidence type="ECO:0000256" key="7">
    <source>
        <dbReference type="RuleBase" id="RU000481"/>
    </source>
</evidence>
<dbReference type="InterPro" id="IPR015421">
    <property type="entry name" value="PyrdxlP-dep_Trfase_major"/>
</dbReference>
<evidence type="ECO:0000313" key="9">
    <source>
        <dbReference type="EMBL" id="QGG79447.1"/>
    </source>
</evidence>
<reference evidence="9 10" key="1">
    <citation type="submission" date="2019-11" db="EMBL/GenBank/DDBJ databases">
        <authorList>
            <person name="Khan S.A."/>
            <person name="Jeon C.O."/>
            <person name="Chun B.H."/>
        </authorList>
    </citation>
    <scope>NUCLEOTIDE SEQUENCE [LARGE SCALE GENOMIC DNA]</scope>
    <source>
        <strain evidence="9 10">IMCC 1097</strain>
    </source>
</reference>
<keyword evidence="6" id="KW-0663">Pyridoxal phosphate</keyword>
<keyword evidence="5 7" id="KW-0808">Transferase</keyword>
<comment type="similarity">
    <text evidence="2 7">Belongs to the class-I pyridoxal-phosphate-dependent aminotransferase family.</text>
</comment>
<dbReference type="EMBL" id="CP045871">
    <property type="protein sequence ID" value="QGG79447.1"/>
    <property type="molecule type" value="Genomic_DNA"/>
</dbReference>
<dbReference type="FunFam" id="3.90.1150.10:FF:000001">
    <property type="entry name" value="Aspartate aminotransferase"/>
    <property type="match status" value="1"/>
</dbReference>
<dbReference type="Gene3D" id="3.90.1150.10">
    <property type="entry name" value="Aspartate Aminotransferase, domain 1"/>
    <property type="match status" value="1"/>
</dbReference>
<dbReference type="GO" id="GO:0005829">
    <property type="term" value="C:cytosol"/>
    <property type="evidence" value="ECO:0007669"/>
    <property type="project" value="TreeGrafter"/>
</dbReference>
<sequence>MYHLNLAPADPILGLNDAFNADPRSDKINLGVGVYKDAMGRTPIMTAVKAAEGILLNDETTKSYLGITGNAALPALAQALLLGNDHPLLGNPRVKTAQAPGGTGALRVAADFIAKANPGATVWVSNPTWANHNAIFEAAGLTTAVYRYYDASTQSLDEAGLLEDLQGVAANDVVVLHGCCHNPSGVDPSAQTWAKIADIAANKGWMPLVDFAYQGFGAGIDADRQGLLELLKKDLSLLVAASFSKNFGLYNERIGALTLIDQDAATAEAAFSHIKLSIRANYSNPPAHGGAIVATVLGSSELRNQWETELTQMRERIADMRTGLTQGLAARGVDRDFSFIQSQNGMFSFAGISPEQVDRLRSEFGVYAVRSGRINVAAITPTNLDPLCDAIAAVL</sequence>
<dbReference type="GO" id="GO:0042802">
    <property type="term" value="F:identical protein binding"/>
    <property type="evidence" value="ECO:0007669"/>
    <property type="project" value="TreeGrafter"/>
</dbReference>
<dbReference type="EC" id="2.6.1.-" evidence="7"/>
<dbReference type="InterPro" id="IPR015424">
    <property type="entry name" value="PyrdxlP-dep_Trfase"/>
</dbReference>
<dbReference type="PRINTS" id="PR00799">
    <property type="entry name" value="TRANSAMINASE"/>
</dbReference>
<comment type="subunit">
    <text evidence="3">Homodimer.</text>
</comment>
<dbReference type="AlphaFoldDB" id="A0A5Q2QBT1"/>
<dbReference type="Gene3D" id="3.40.640.10">
    <property type="entry name" value="Type I PLP-dependent aspartate aminotransferase-like (Major domain)"/>
    <property type="match status" value="1"/>
</dbReference>
<dbReference type="FunFam" id="3.40.640.10:FF:000066">
    <property type="entry name" value="Aspartate aminotransferase"/>
    <property type="match status" value="1"/>
</dbReference>
<dbReference type="GO" id="GO:0033585">
    <property type="term" value="P:L-phenylalanine biosynthetic process from chorismate via phenylpyruvate"/>
    <property type="evidence" value="ECO:0007669"/>
    <property type="project" value="TreeGrafter"/>
</dbReference>
<feature type="domain" description="Aminotransferase class I/classII large" evidence="8">
    <location>
        <begin position="26"/>
        <end position="391"/>
    </location>
</feature>
<evidence type="ECO:0000256" key="3">
    <source>
        <dbReference type="ARBA" id="ARBA00011738"/>
    </source>
</evidence>
<dbReference type="KEGG" id="llp:GH975_02230"/>
<evidence type="ECO:0000313" key="10">
    <source>
        <dbReference type="Proteomes" id="UP000388235"/>
    </source>
</evidence>
<dbReference type="PANTHER" id="PTHR11879">
    <property type="entry name" value="ASPARTATE AMINOTRANSFERASE"/>
    <property type="match status" value="1"/>
</dbReference>
<dbReference type="InterPro" id="IPR000796">
    <property type="entry name" value="Asp_trans"/>
</dbReference>
<proteinExistence type="inferred from homology"/>
<dbReference type="InterPro" id="IPR004839">
    <property type="entry name" value="Aminotransferase_I/II_large"/>
</dbReference>
<dbReference type="SUPFAM" id="SSF53383">
    <property type="entry name" value="PLP-dependent transferases"/>
    <property type="match status" value="1"/>
</dbReference>
<dbReference type="RefSeq" id="WP_153712951.1">
    <property type="nucleotide sequence ID" value="NZ_CP045871.1"/>
</dbReference>
<dbReference type="PANTHER" id="PTHR11879:SF22">
    <property type="entry name" value="ASPARTATE AMINOTRANSFERASE, MITOCHONDRIAL"/>
    <property type="match status" value="1"/>
</dbReference>
<dbReference type="GO" id="GO:0030170">
    <property type="term" value="F:pyridoxal phosphate binding"/>
    <property type="evidence" value="ECO:0007669"/>
    <property type="project" value="InterPro"/>
</dbReference>
<gene>
    <name evidence="9" type="ORF">GH975_02230</name>
</gene>